<dbReference type="HOGENOM" id="CLU_1650801_0_0_5"/>
<sequence>MMTTPSTFGPQMAALEKSITQRLARQKTEASSSDTPGSSFETLLGGAGDTTPETGAGTGTGAGSGAGAVYTPGRLPSSLSEEARVEAARRSAENFESFFISQMLQPMFANLGTEAPFGGGHAESVWRSLLVDEYGKMLERKGGLGITDAVMKVMLKNQEA</sequence>
<dbReference type="PATRIC" id="fig|1150469.3.peg.245"/>
<organism evidence="3 4">
    <name type="scientific">Pararhodospirillum photometricum DSM 122</name>
    <dbReference type="NCBI Taxonomy" id="1150469"/>
    <lineage>
        <taxon>Bacteria</taxon>
        <taxon>Pseudomonadati</taxon>
        <taxon>Pseudomonadota</taxon>
        <taxon>Alphaproteobacteria</taxon>
        <taxon>Rhodospirillales</taxon>
        <taxon>Rhodospirillaceae</taxon>
        <taxon>Pararhodospirillum</taxon>
    </lineage>
</organism>
<dbReference type="Pfam" id="PF10135">
    <property type="entry name" value="Rod-binding"/>
    <property type="match status" value="1"/>
</dbReference>
<dbReference type="eggNOG" id="COG3951">
    <property type="taxonomic scope" value="Bacteria"/>
</dbReference>
<feature type="compositionally biased region" description="Polar residues" evidence="1">
    <location>
        <begin position="18"/>
        <end position="41"/>
    </location>
</feature>
<dbReference type="KEGG" id="rpm:RSPPHO_00194"/>
<name>H6SMD7_PARPM</name>
<evidence type="ECO:0000313" key="3">
    <source>
        <dbReference type="EMBL" id="CCG06820.1"/>
    </source>
</evidence>
<keyword evidence="4" id="KW-1185">Reference proteome</keyword>
<feature type="domain" description="Flagellar protein FlgJ N-terminal" evidence="2">
    <location>
        <begin position="106"/>
        <end position="152"/>
    </location>
</feature>
<accession>H6SMD7</accession>
<dbReference type="STRING" id="1150469.RSPPHO_00194"/>
<feature type="region of interest" description="Disordered" evidence="1">
    <location>
        <begin position="1"/>
        <end position="75"/>
    </location>
</feature>
<gene>
    <name evidence="3" type="ORF">RSPPHO_00194</name>
</gene>
<dbReference type="InterPro" id="IPR019301">
    <property type="entry name" value="Flagellar_prot_FlgJ_N"/>
</dbReference>
<evidence type="ECO:0000259" key="2">
    <source>
        <dbReference type="Pfam" id="PF10135"/>
    </source>
</evidence>
<dbReference type="Proteomes" id="UP000033220">
    <property type="component" value="Chromosome DSM 122"/>
</dbReference>
<feature type="compositionally biased region" description="Gly residues" evidence="1">
    <location>
        <begin position="56"/>
        <end position="66"/>
    </location>
</feature>
<evidence type="ECO:0000313" key="4">
    <source>
        <dbReference type="Proteomes" id="UP000033220"/>
    </source>
</evidence>
<proteinExistence type="predicted"/>
<evidence type="ECO:0000256" key="1">
    <source>
        <dbReference type="SAM" id="MobiDB-lite"/>
    </source>
</evidence>
<reference evidence="3 4" key="1">
    <citation type="submission" date="2012-02" db="EMBL/GenBank/DDBJ databases">
        <title>Shotgun genome sequence of Phaeospirillum photometricum DSM 122.</title>
        <authorList>
            <person name="Duquesne K."/>
            <person name="Sturgis J."/>
        </authorList>
    </citation>
    <scope>NUCLEOTIDE SEQUENCE [LARGE SCALE GENOMIC DNA]</scope>
    <source>
        <strain evidence="4">DSM122</strain>
    </source>
</reference>
<protein>
    <recommendedName>
        <fullName evidence="2">Flagellar protein FlgJ N-terminal domain-containing protein</fullName>
    </recommendedName>
</protein>
<dbReference type="AlphaFoldDB" id="H6SMD7"/>
<dbReference type="EMBL" id="HE663493">
    <property type="protein sequence ID" value="CCG06820.1"/>
    <property type="molecule type" value="Genomic_DNA"/>
</dbReference>